<protein>
    <submittedName>
        <fullName evidence="1">Uncharacterized protein</fullName>
    </submittedName>
</protein>
<evidence type="ECO:0000313" key="1">
    <source>
        <dbReference type="EMBL" id="MDF8263524.1"/>
    </source>
</evidence>
<dbReference type="EMBL" id="JAROAV010000012">
    <property type="protein sequence ID" value="MDF8263524.1"/>
    <property type="molecule type" value="Genomic_DNA"/>
</dbReference>
<reference evidence="1 2" key="1">
    <citation type="submission" date="2023-03" db="EMBL/GenBank/DDBJ databases">
        <title>YIM 133296 draft genome.</title>
        <authorList>
            <person name="Xiong L."/>
        </authorList>
    </citation>
    <scope>NUCLEOTIDE SEQUENCE [LARGE SCALE GENOMIC DNA]</scope>
    <source>
        <strain evidence="1 2">YIM 133296</strain>
    </source>
</reference>
<gene>
    <name evidence="1" type="ORF">P4R38_04595</name>
</gene>
<keyword evidence="2" id="KW-1185">Reference proteome</keyword>
<proteinExistence type="predicted"/>
<organism evidence="1 2">
    <name type="scientific">Luteipulveratus flavus</name>
    <dbReference type="NCBI Taxonomy" id="3031728"/>
    <lineage>
        <taxon>Bacteria</taxon>
        <taxon>Bacillati</taxon>
        <taxon>Actinomycetota</taxon>
        <taxon>Actinomycetes</taxon>
        <taxon>Micrococcales</taxon>
        <taxon>Dermacoccaceae</taxon>
        <taxon>Luteipulveratus</taxon>
    </lineage>
</organism>
<comment type="caution">
    <text evidence="1">The sequence shown here is derived from an EMBL/GenBank/DDBJ whole genome shotgun (WGS) entry which is preliminary data.</text>
</comment>
<evidence type="ECO:0000313" key="2">
    <source>
        <dbReference type="Proteomes" id="UP001528912"/>
    </source>
</evidence>
<dbReference type="RefSeq" id="WP_277191236.1">
    <property type="nucleotide sequence ID" value="NZ_JAROAV010000012.1"/>
</dbReference>
<accession>A0ABT6C3I7</accession>
<dbReference type="Proteomes" id="UP001528912">
    <property type="component" value="Unassembled WGS sequence"/>
</dbReference>
<sequence>MRDVFHGQILGAGSTSGVRIVVGRWLDSPLGGFADVMLAAPDGRRTLLAPSAEVATYVGATYSFDEVVRTPVSVDASETRWRIDAGPLQVSVELGGRTALGRLLRLVPPRVARSTALAYVTDPVARVVLRGVRTRGTAGQGRRETYGATDMRAVTGLGGTWAGEPLGELAPVSPEPGFGFSSTPQRPSLVTLATTITR</sequence>
<name>A0ABT6C3I7_9MICO</name>